<dbReference type="Gene3D" id="3.40.50.2300">
    <property type="match status" value="1"/>
</dbReference>
<dbReference type="SUPFAM" id="SSF52172">
    <property type="entry name" value="CheY-like"/>
    <property type="match status" value="1"/>
</dbReference>
<dbReference type="GO" id="GO:0000160">
    <property type="term" value="P:phosphorelay signal transduction system"/>
    <property type="evidence" value="ECO:0007669"/>
    <property type="project" value="InterPro"/>
</dbReference>
<keyword evidence="7" id="KW-1185">Reference proteome</keyword>
<reference evidence="6 7" key="1">
    <citation type="journal article" date="2017" name="Syst. Appl. Microbiol.">
        <title>Pseudomonas caspiana sp. nov., a citrus pathogen in the Pseudomonas syringae phylogenetic group.</title>
        <authorList>
            <person name="Busquets A."/>
            <person name="Gomila M."/>
            <person name="Beiki F."/>
            <person name="Mulet M."/>
            <person name="Rahimian H."/>
            <person name="Garcia-Valdes E."/>
            <person name="Lalucat J."/>
        </authorList>
    </citation>
    <scope>NUCLEOTIDE SEQUENCE [LARGE SCALE GENOMIC DNA]</scope>
    <source>
        <strain evidence="6 7">FBF102</strain>
    </source>
</reference>
<dbReference type="EMBL" id="LOHF01000022">
    <property type="protein sequence ID" value="OUM71884.1"/>
    <property type="molecule type" value="Genomic_DNA"/>
</dbReference>
<proteinExistence type="predicted"/>
<evidence type="ECO:0000256" key="1">
    <source>
        <dbReference type="ARBA" id="ARBA00023125"/>
    </source>
</evidence>
<dbReference type="Pfam" id="PF00486">
    <property type="entry name" value="Trans_reg_C"/>
    <property type="match status" value="1"/>
</dbReference>
<dbReference type="InterPro" id="IPR001789">
    <property type="entry name" value="Sig_transdc_resp-reg_receiver"/>
</dbReference>
<accession>A0A1Y3P531</accession>
<evidence type="ECO:0000259" key="5">
    <source>
        <dbReference type="PROSITE" id="PS51755"/>
    </source>
</evidence>
<comment type="caution">
    <text evidence="6">The sequence shown here is derived from an EMBL/GenBank/DDBJ whole genome shotgun (WGS) entry which is preliminary data.</text>
</comment>
<dbReference type="GO" id="GO:0006355">
    <property type="term" value="P:regulation of DNA-templated transcription"/>
    <property type="evidence" value="ECO:0007669"/>
    <property type="project" value="InterPro"/>
</dbReference>
<evidence type="ECO:0000313" key="7">
    <source>
        <dbReference type="Proteomes" id="UP000195440"/>
    </source>
</evidence>
<evidence type="ECO:0000259" key="4">
    <source>
        <dbReference type="PROSITE" id="PS50110"/>
    </source>
</evidence>
<dbReference type="InterPro" id="IPR036388">
    <property type="entry name" value="WH-like_DNA-bd_sf"/>
</dbReference>
<dbReference type="Proteomes" id="UP000195440">
    <property type="component" value="Unassembled WGS sequence"/>
</dbReference>
<evidence type="ECO:0008006" key="8">
    <source>
        <dbReference type="Google" id="ProtNLM"/>
    </source>
</evidence>
<dbReference type="GO" id="GO:0003677">
    <property type="term" value="F:DNA binding"/>
    <property type="evidence" value="ECO:0007669"/>
    <property type="project" value="UniProtKB-UniRule"/>
</dbReference>
<dbReference type="InterPro" id="IPR001867">
    <property type="entry name" value="OmpR/PhoB-type_DNA-bd"/>
</dbReference>
<sequence length="198" mass="22558">MIEHLAFSSVQILIADVMMSNECIIQALEKIRYEHPLLGIILYGEDIQKVCYSKALRAGADYYLSTDSPLSTLVATVHALERRLSVLDQRKTVLDVFVLDVVRRTFFCGEYCSISLTHRECQLLTILIQRLRCPVASSELSFLIGYSPKINSANRIHMLVYRLRKKMMKVPREVVDIQNIYAQGFVLNSVIDCVIVSV</sequence>
<dbReference type="PROSITE" id="PS51755">
    <property type="entry name" value="OMPR_PHOB"/>
    <property type="match status" value="1"/>
</dbReference>
<evidence type="ECO:0000313" key="6">
    <source>
        <dbReference type="EMBL" id="OUM71884.1"/>
    </source>
</evidence>
<dbReference type="PROSITE" id="PS50110">
    <property type="entry name" value="RESPONSE_REGULATORY"/>
    <property type="match status" value="1"/>
</dbReference>
<keyword evidence="1 3" id="KW-0238">DNA-binding</keyword>
<dbReference type="AlphaFoldDB" id="A0A1Y3P531"/>
<evidence type="ECO:0000256" key="3">
    <source>
        <dbReference type="PROSITE-ProRule" id="PRU01091"/>
    </source>
</evidence>
<dbReference type="SUPFAM" id="SSF46894">
    <property type="entry name" value="C-terminal effector domain of the bipartite response regulators"/>
    <property type="match status" value="1"/>
</dbReference>
<evidence type="ECO:0000256" key="2">
    <source>
        <dbReference type="PROSITE-ProRule" id="PRU00169"/>
    </source>
</evidence>
<gene>
    <name evidence="6" type="ORF">AUC60_21415</name>
</gene>
<name>A0A1Y3P531_9PSED</name>
<feature type="domain" description="Response regulatory" evidence="4">
    <location>
        <begin position="1"/>
        <end position="81"/>
    </location>
</feature>
<feature type="modified residue" description="4-aspartylphosphate" evidence="2">
    <location>
        <position position="16"/>
    </location>
</feature>
<dbReference type="InterPro" id="IPR016032">
    <property type="entry name" value="Sig_transdc_resp-reg_C-effctor"/>
</dbReference>
<dbReference type="InterPro" id="IPR011006">
    <property type="entry name" value="CheY-like_superfamily"/>
</dbReference>
<feature type="DNA-binding region" description="OmpR/PhoB-type" evidence="3">
    <location>
        <begin position="89"/>
        <end position="189"/>
    </location>
</feature>
<feature type="domain" description="OmpR/PhoB-type" evidence="5">
    <location>
        <begin position="89"/>
        <end position="189"/>
    </location>
</feature>
<organism evidence="6 7">
    <name type="scientific">Pseudomonas caspiana</name>
    <dbReference type="NCBI Taxonomy" id="1451454"/>
    <lineage>
        <taxon>Bacteria</taxon>
        <taxon>Pseudomonadati</taxon>
        <taxon>Pseudomonadota</taxon>
        <taxon>Gammaproteobacteria</taxon>
        <taxon>Pseudomonadales</taxon>
        <taxon>Pseudomonadaceae</taxon>
        <taxon>Pseudomonas</taxon>
    </lineage>
</organism>
<dbReference type="Gene3D" id="1.10.10.10">
    <property type="entry name" value="Winged helix-like DNA-binding domain superfamily/Winged helix DNA-binding domain"/>
    <property type="match status" value="1"/>
</dbReference>
<keyword evidence="2" id="KW-0597">Phosphoprotein</keyword>
<protein>
    <recommendedName>
        <fullName evidence="8">DNA-binding response regulator</fullName>
    </recommendedName>
</protein>